<comment type="caution">
    <text evidence="1">The sequence shown here is derived from an EMBL/GenBank/DDBJ whole genome shotgun (WGS) entry which is preliminary data.</text>
</comment>
<name>A0A5M6CGR4_9FLAO</name>
<evidence type="ECO:0000313" key="2">
    <source>
        <dbReference type="Proteomes" id="UP000325141"/>
    </source>
</evidence>
<reference evidence="1 2" key="1">
    <citation type="submission" date="2019-09" db="EMBL/GenBank/DDBJ databases">
        <title>Genome sequence and assembly of Flavobacterium sp.</title>
        <authorList>
            <person name="Chhetri G."/>
        </authorList>
    </citation>
    <scope>NUCLEOTIDE SEQUENCE [LARGE SCALE GENOMIC DNA]</scope>
    <source>
        <strain evidence="1 2">SNL9</strain>
    </source>
</reference>
<protein>
    <recommendedName>
        <fullName evidence="3">HEPN domain-containing protein</fullName>
    </recommendedName>
</protein>
<dbReference type="Proteomes" id="UP000325141">
    <property type="component" value="Unassembled WGS sequence"/>
</dbReference>
<dbReference type="AlphaFoldDB" id="A0A5M6CGR4"/>
<dbReference type="EMBL" id="VWSG01000009">
    <property type="protein sequence ID" value="KAA5533102.1"/>
    <property type="molecule type" value="Genomic_DNA"/>
</dbReference>
<organism evidence="1 2">
    <name type="scientific">Paenimyroides baculatum</name>
    <dbReference type="NCBI Taxonomy" id="2608000"/>
    <lineage>
        <taxon>Bacteria</taxon>
        <taxon>Pseudomonadati</taxon>
        <taxon>Bacteroidota</taxon>
        <taxon>Flavobacteriia</taxon>
        <taxon>Flavobacteriales</taxon>
        <taxon>Flavobacteriaceae</taxon>
        <taxon>Paenimyroides</taxon>
    </lineage>
</organism>
<evidence type="ECO:0008006" key="3">
    <source>
        <dbReference type="Google" id="ProtNLM"/>
    </source>
</evidence>
<gene>
    <name evidence="1" type="ORF">F0460_12435</name>
</gene>
<evidence type="ECO:0000313" key="1">
    <source>
        <dbReference type="EMBL" id="KAA5533102.1"/>
    </source>
</evidence>
<keyword evidence="2" id="KW-1185">Reference proteome</keyword>
<proteinExistence type="predicted"/>
<accession>A0A5M6CGR4</accession>
<sequence>MFQHLVLGLLYQKVQYVPAMYSCKYLMQLLEAFLPEVYNVCVQTDDVQQILDLLNTSMSFFPRPVGELPVHDQLVFTKALCLCEKLYNQAQCE</sequence>